<sequence length="306" mass="34929">MASDTKSESPLVEFTLPGFTPETRLKVFDIDFHVHNIFLKIHSAFFRKFLDSPDKTKSKTGGSAFEYEWVTQKQPDDLVEFKNPIASQALRFSMLLQAMYNEPIEIGTCDNLLQLTELADYYCALKVESFALDATIGRGGVPFSQLQKQPCEILQVAAKLRHVKIFRECLILSLGPFSKPKLHNIEDPELQKLAKYAHAQAGLLAAEAQIEIINTMEPYRQSNPKLRNEMQARLEDAGVMCHKEARTAAYLPAYYRKLWDFKYDGIGLHTHSESLSMKLWQTNSLSTKVMKLERDRLETSFSVVRS</sequence>
<dbReference type="InterPro" id="IPR011333">
    <property type="entry name" value="SKP1/BTB/POZ_sf"/>
</dbReference>
<dbReference type="Proteomes" id="UP000664132">
    <property type="component" value="Unassembled WGS sequence"/>
</dbReference>
<dbReference type="OrthoDB" id="2129688at2759"/>
<reference evidence="2" key="1">
    <citation type="submission" date="2021-02" db="EMBL/GenBank/DDBJ databases">
        <title>Genome sequence Cadophora malorum strain M34.</title>
        <authorList>
            <person name="Stefanovic E."/>
            <person name="Vu D."/>
            <person name="Scully C."/>
            <person name="Dijksterhuis J."/>
            <person name="Roader J."/>
            <person name="Houbraken J."/>
        </authorList>
    </citation>
    <scope>NUCLEOTIDE SEQUENCE</scope>
    <source>
        <strain evidence="2">M34</strain>
    </source>
</reference>
<protein>
    <recommendedName>
        <fullName evidence="1">BTB domain-containing protein</fullName>
    </recommendedName>
</protein>
<dbReference type="SUPFAM" id="SSF54695">
    <property type="entry name" value="POZ domain"/>
    <property type="match status" value="1"/>
</dbReference>
<dbReference type="EMBL" id="JAFJYH010000491">
    <property type="protein sequence ID" value="KAG4411327.1"/>
    <property type="molecule type" value="Genomic_DNA"/>
</dbReference>
<evidence type="ECO:0000313" key="3">
    <source>
        <dbReference type="Proteomes" id="UP000664132"/>
    </source>
</evidence>
<name>A0A8H7W165_9HELO</name>
<dbReference type="CDD" id="cd18186">
    <property type="entry name" value="BTB_POZ_ZBTB_KLHL-like"/>
    <property type="match status" value="1"/>
</dbReference>
<gene>
    <name evidence="2" type="ORF">IFR04_015536</name>
</gene>
<proteinExistence type="predicted"/>
<evidence type="ECO:0000259" key="1">
    <source>
        <dbReference type="PROSITE" id="PS50097"/>
    </source>
</evidence>
<dbReference type="AlphaFoldDB" id="A0A8H7W165"/>
<organism evidence="2 3">
    <name type="scientific">Cadophora malorum</name>
    <dbReference type="NCBI Taxonomy" id="108018"/>
    <lineage>
        <taxon>Eukaryota</taxon>
        <taxon>Fungi</taxon>
        <taxon>Dikarya</taxon>
        <taxon>Ascomycota</taxon>
        <taxon>Pezizomycotina</taxon>
        <taxon>Leotiomycetes</taxon>
        <taxon>Helotiales</taxon>
        <taxon>Ploettnerulaceae</taxon>
        <taxon>Cadophora</taxon>
    </lineage>
</organism>
<feature type="domain" description="BTB" evidence="1">
    <location>
        <begin position="21"/>
        <end position="108"/>
    </location>
</feature>
<accession>A0A8H7W165</accession>
<keyword evidence="3" id="KW-1185">Reference proteome</keyword>
<evidence type="ECO:0000313" key="2">
    <source>
        <dbReference type="EMBL" id="KAG4411327.1"/>
    </source>
</evidence>
<dbReference type="Gene3D" id="3.30.710.10">
    <property type="entry name" value="Potassium Channel Kv1.1, Chain A"/>
    <property type="match status" value="1"/>
</dbReference>
<dbReference type="InterPro" id="IPR000210">
    <property type="entry name" value="BTB/POZ_dom"/>
</dbReference>
<dbReference type="PROSITE" id="PS50097">
    <property type="entry name" value="BTB"/>
    <property type="match status" value="1"/>
</dbReference>
<comment type="caution">
    <text evidence="2">The sequence shown here is derived from an EMBL/GenBank/DDBJ whole genome shotgun (WGS) entry which is preliminary data.</text>
</comment>